<gene>
    <name evidence="2" type="ORF">C24_LOCUS14424</name>
</gene>
<dbReference type="InterPro" id="IPR012340">
    <property type="entry name" value="NA-bd_OB-fold"/>
</dbReference>
<evidence type="ECO:0000313" key="2">
    <source>
        <dbReference type="EMBL" id="CAA0384233.1"/>
    </source>
</evidence>
<name>A0A5S9XHY0_ARATH</name>
<proteinExistence type="predicted"/>
<dbReference type="Gene3D" id="2.40.50.140">
    <property type="entry name" value="Nucleic acid-binding proteins"/>
    <property type="match status" value="1"/>
</dbReference>
<dbReference type="AlphaFoldDB" id="A0A5S9XHY0"/>
<feature type="region of interest" description="Disordered" evidence="1">
    <location>
        <begin position="207"/>
        <end position="227"/>
    </location>
</feature>
<organism evidence="2 3">
    <name type="scientific">Arabidopsis thaliana</name>
    <name type="common">Mouse-ear cress</name>
    <dbReference type="NCBI Taxonomy" id="3702"/>
    <lineage>
        <taxon>Eukaryota</taxon>
        <taxon>Viridiplantae</taxon>
        <taxon>Streptophyta</taxon>
        <taxon>Embryophyta</taxon>
        <taxon>Tracheophyta</taxon>
        <taxon>Spermatophyta</taxon>
        <taxon>Magnoliopsida</taxon>
        <taxon>eudicotyledons</taxon>
        <taxon>Gunneridae</taxon>
        <taxon>Pentapetalae</taxon>
        <taxon>rosids</taxon>
        <taxon>malvids</taxon>
        <taxon>Brassicales</taxon>
        <taxon>Brassicaceae</taxon>
        <taxon>Camelineae</taxon>
        <taxon>Arabidopsis</taxon>
    </lineage>
</organism>
<dbReference type="EMBL" id="CACSHJ010000089">
    <property type="protein sequence ID" value="CAA0384233.1"/>
    <property type="molecule type" value="Genomic_DNA"/>
</dbReference>
<dbReference type="Proteomes" id="UP000434276">
    <property type="component" value="Unassembled WGS sequence"/>
</dbReference>
<evidence type="ECO:0000256" key="1">
    <source>
        <dbReference type="SAM" id="MobiDB-lite"/>
    </source>
</evidence>
<accession>A0A5S9XHY0</accession>
<dbReference type="CDD" id="cd04481">
    <property type="entry name" value="RPA1_DBD_B_like"/>
    <property type="match status" value="1"/>
</dbReference>
<sequence length="227" mass="25988">MAVIVCVVRFACIKEWRGDISISNSFSSTDILFNPSIPEVQKFRQMSMLPPGREDLIHVDCEVKTNRLRLLYTRSVHMCHNSQNLFRRAMPKWYKLIMCASYGASPEVKLLFFDGLAQRLIGKTAVELFAEVPEISIGADNLKSMKAAYVVEKFWEKTYMVEKFAKEMTVMSNTACDIIKPNIEMIESSTVDVSLSTDKRVFDDLKPKPDTGKKVFTRKKPKLEKLT</sequence>
<dbReference type="OrthoDB" id="1112922at2759"/>
<feature type="compositionally biased region" description="Basic residues" evidence="1">
    <location>
        <begin position="215"/>
        <end position="227"/>
    </location>
</feature>
<dbReference type="ExpressionAtlas" id="A0A5S9XHY0">
    <property type="expression patterns" value="differential"/>
</dbReference>
<protein>
    <submittedName>
        <fullName evidence="2">Uncharacterized protein</fullName>
    </submittedName>
</protein>
<reference evidence="2 3" key="1">
    <citation type="submission" date="2019-12" db="EMBL/GenBank/DDBJ databases">
        <authorList>
            <person name="Jiao W.-B."/>
            <person name="Schneeberger K."/>
        </authorList>
    </citation>
    <scope>NUCLEOTIDE SEQUENCE [LARGE SCALE GENOMIC DNA]</scope>
    <source>
        <strain evidence="3">cv. C24</strain>
    </source>
</reference>
<evidence type="ECO:0000313" key="3">
    <source>
        <dbReference type="Proteomes" id="UP000434276"/>
    </source>
</evidence>